<dbReference type="CDD" id="cd00586">
    <property type="entry name" value="4HBT"/>
    <property type="match status" value="1"/>
</dbReference>
<evidence type="ECO:0000256" key="2">
    <source>
        <dbReference type="ARBA" id="ARBA00022801"/>
    </source>
</evidence>
<comment type="caution">
    <text evidence="4">The sequence shown here is derived from an EMBL/GenBank/DDBJ whole genome shotgun (WGS) entry which is preliminary data.</text>
</comment>
<proteinExistence type="inferred from homology"/>
<dbReference type="InterPro" id="IPR006683">
    <property type="entry name" value="Thioestr_dom"/>
</dbReference>
<dbReference type="GO" id="GO:0047617">
    <property type="term" value="F:fatty acyl-CoA hydrolase activity"/>
    <property type="evidence" value="ECO:0007669"/>
    <property type="project" value="TreeGrafter"/>
</dbReference>
<sequence length="141" mass="16191">MSEHHEIPIRVRYAETDRMGLLHHANYFVYFEMGRTELLRSRGVSYRDLEDSGYLLVIIDLGCKYRRPARYDDLLTLRTSVDRVTHVKIVHRYELFRDGELIAQGHSTLACIDREGRPQPLPALLRGRAVAGDPRPATGSS</sequence>
<dbReference type="RefSeq" id="WP_126726667.1">
    <property type="nucleotide sequence ID" value="NZ_RYZH01000034.1"/>
</dbReference>
<evidence type="ECO:0000256" key="1">
    <source>
        <dbReference type="ARBA" id="ARBA00005953"/>
    </source>
</evidence>
<evidence type="ECO:0000259" key="3">
    <source>
        <dbReference type="Pfam" id="PF03061"/>
    </source>
</evidence>
<dbReference type="PANTHER" id="PTHR31793">
    <property type="entry name" value="4-HYDROXYBENZOYL-COA THIOESTERASE FAMILY MEMBER"/>
    <property type="match status" value="1"/>
</dbReference>
<dbReference type="AlphaFoldDB" id="A0A432MGR8"/>
<gene>
    <name evidence="4" type="ORF">TsocGM_17040</name>
</gene>
<dbReference type="InterPro" id="IPR006684">
    <property type="entry name" value="YbgC/YbaW"/>
</dbReference>
<reference evidence="4 5" key="1">
    <citation type="submission" date="2018-12" db="EMBL/GenBank/DDBJ databases">
        <authorList>
            <person name="Toschakov S.V."/>
        </authorList>
    </citation>
    <scope>NUCLEOTIDE SEQUENCE [LARGE SCALE GENOMIC DNA]</scope>
    <source>
        <strain evidence="4 5">GM2012</strain>
    </source>
</reference>
<dbReference type="Gene3D" id="3.10.129.10">
    <property type="entry name" value="Hotdog Thioesterase"/>
    <property type="match status" value="1"/>
</dbReference>
<dbReference type="PIRSF" id="PIRSF003230">
    <property type="entry name" value="YbgC"/>
    <property type="match status" value="1"/>
</dbReference>
<accession>A0A432MGR8</accession>
<dbReference type="Proteomes" id="UP000280296">
    <property type="component" value="Unassembled WGS sequence"/>
</dbReference>
<dbReference type="SUPFAM" id="SSF54637">
    <property type="entry name" value="Thioesterase/thiol ester dehydrase-isomerase"/>
    <property type="match status" value="1"/>
</dbReference>
<dbReference type="NCBIfam" id="TIGR00051">
    <property type="entry name" value="YbgC/FadM family acyl-CoA thioesterase"/>
    <property type="match status" value="1"/>
</dbReference>
<evidence type="ECO:0000313" key="5">
    <source>
        <dbReference type="Proteomes" id="UP000280296"/>
    </source>
</evidence>
<comment type="similarity">
    <text evidence="1">Belongs to the 4-hydroxybenzoyl-CoA thioesterase family.</text>
</comment>
<dbReference type="Pfam" id="PF03061">
    <property type="entry name" value="4HBT"/>
    <property type="match status" value="1"/>
</dbReference>
<dbReference type="EMBL" id="RYZH01000034">
    <property type="protein sequence ID" value="RUL86120.1"/>
    <property type="molecule type" value="Genomic_DNA"/>
</dbReference>
<evidence type="ECO:0000313" key="4">
    <source>
        <dbReference type="EMBL" id="RUL86120.1"/>
    </source>
</evidence>
<organism evidence="4 5">
    <name type="scientific">Tautonia sociabilis</name>
    <dbReference type="NCBI Taxonomy" id="2080755"/>
    <lineage>
        <taxon>Bacteria</taxon>
        <taxon>Pseudomonadati</taxon>
        <taxon>Planctomycetota</taxon>
        <taxon>Planctomycetia</taxon>
        <taxon>Isosphaerales</taxon>
        <taxon>Isosphaeraceae</taxon>
        <taxon>Tautonia</taxon>
    </lineage>
</organism>
<keyword evidence="5" id="KW-1185">Reference proteome</keyword>
<dbReference type="OrthoDB" id="9800856at2"/>
<feature type="domain" description="Thioesterase" evidence="3">
    <location>
        <begin position="19"/>
        <end position="100"/>
    </location>
</feature>
<name>A0A432MGR8_9BACT</name>
<keyword evidence="2" id="KW-0378">Hydrolase</keyword>
<reference evidence="4 5" key="2">
    <citation type="submission" date="2019-01" db="EMBL/GenBank/DDBJ databases">
        <title>Tautonia sociabilis, a novel thermotolerant planctomycete of Isosphaeraceae family, isolated from a 4000 m deep subterranean habitat.</title>
        <authorList>
            <person name="Kovaleva O.L."/>
            <person name="Elcheninov A.G."/>
            <person name="Van Heerden E."/>
            <person name="Toshchakov S.V."/>
            <person name="Novikov A."/>
            <person name="Bonch-Osmolovskaya E.A."/>
            <person name="Kublanov I.V."/>
        </authorList>
    </citation>
    <scope>NUCLEOTIDE SEQUENCE [LARGE SCALE GENOMIC DNA]</scope>
    <source>
        <strain evidence="4 5">GM2012</strain>
    </source>
</reference>
<protein>
    <submittedName>
        <fullName evidence="4">Acyl-CoA thioesterase</fullName>
    </submittedName>
</protein>
<dbReference type="InterPro" id="IPR029069">
    <property type="entry name" value="HotDog_dom_sf"/>
</dbReference>
<dbReference type="PANTHER" id="PTHR31793:SF27">
    <property type="entry name" value="NOVEL THIOESTERASE SUPERFAMILY DOMAIN AND SAPOSIN A-TYPE DOMAIN CONTAINING PROTEIN (0610012H03RIK)"/>
    <property type="match status" value="1"/>
</dbReference>
<dbReference type="InterPro" id="IPR050563">
    <property type="entry name" value="4-hydroxybenzoyl-CoA_TE"/>
</dbReference>